<dbReference type="PANTHER" id="PTHR47326:SF1">
    <property type="entry name" value="HTH PSQ-TYPE DOMAIN-CONTAINING PROTEIN"/>
    <property type="match status" value="1"/>
</dbReference>
<proteinExistence type="predicted"/>
<accession>A0ABQ8SFD9</accession>
<evidence type="ECO:0000313" key="2">
    <source>
        <dbReference type="Proteomes" id="UP001148838"/>
    </source>
</evidence>
<organism evidence="1 2">
    <name type="scientific">Periplaneta americana</name>
    <name type="common">American cockroach</name>
    <name type="synonym">Blatta americana</name>
    <dbReference type="NCBI Taxonomy" id="6978"/>
    <lineage>
        <taxon>Eukaryota</taxon>
        <taxon>Metazoa</taxon>
        <taxon>Ecdysozoa</taxon>
        <taxon>Arthropoda</taxon>
        <taxon>Hexapoda</taxon>
        <taxon>Insecta</taxon>
        <taxon>Pterygota</taxon>
        <taxon>Neoptera</taxon>
        <taxon>Polyneoptera</taxon>
        <taxon>Dictyoptera</taxon>
        <taxon>Blattodea</taxon>
        <taxon>Blattoidea</taxon>
        <taxon>Blattidae</taxon>
        <taxon>Blattinae</taxon>
        <taxon>Periplaneta</taxon>
    </lineage>
</organism>
<dbReference type="InterPro" id="IPR036397">
    <property type="entry name" value="RNaseH_sf"/>
</dbReference>
<evidence type="ECO:0008006" key="3">
    <source>
        <dbReference type="Google" id="ProtNLM"/>
    </source>
</evidence>
<dbReference type="PANTHER" id="PTHR47326">
    <property type="entry name" value="TRANSPOSABLE ELEMENT TC3 TRANSPOSASE-LIKE PROTEIN"/>
    <property type="match status" value="1"/>
</dbReference>
<comment type="caution">
    <text evidence="1">The sequence shown here is derived from an EMBL/GenBank/DDBJ whole genome shotgun (WGS) entry which is preliminary data.</text>
</comment>
<reference evidence="1 2" key="1">
    <citation type="journal article" date="2022" name="Allergy">
        <title>Genome assembly and annotation of Periplaneta americana reveal a comprehensive cockroach allergen profile.</title>
        <authorList>
            <person name="Wang L."/>
            <person name="Xiong Q."/>
            <person name="Saelim N."/>
            <person name="Wang L."/>
            <person name="Nong W."/>
            <person name="Wan A.T."/>
            <person name="Shi M."/>
            <person name="Liu X."/>
            <person name="Cao Q."/>
            <person name="Hui J.H.L."/>
            <person name="Sookrung N."/>
            <person name="Leung T.F."/>
            <person name="Tungtrongchitr A."/>
            <person name="Tsui S.K.W."/>
        </authorList>
    </citation>
    <scope>NUCLEOTIDE SEQUENCE [LARGE SCALE GENOMIC DNA]</scope>
    <source>
        <strain evidence="1">PWHHKU_190912</strain>
    </source>
</reference>
<dbReference type="Proteomes" id="UP001148838">
    <property type="component" value="Unassembled WGS sequence"/>
</dbReference>
<keyword evidence="2" id="KW-1185">Reference proteome</keyword>
<name>A0ABQ8SFD9_PERAM</name>
<gene>
    <name evidence="1" type="ORF">ANN_20986</name>
</gene>
<protein>
    <recommendedName>
        <fullName evidence="3">HAT C-terminal dimerisation domain-containing protein</fullName>
    </recommendedName>
</protein>
<dbReference type="Gene3D" id="3.30.420.10">
    <property type="entry name" value="Ribonuclease H-like superfamily/Ribonuclease H"/>
    <property type="match status" value="1"/>
</dbReference>
<evidence type="ECO:0000313" key="1">
    <source>
        <dbReference type="EMBL" id="KAJ4432367.1"/>
    </source>
</evidence>
<dbReference type="EMBL" id="JAJSOF020000029">
    <property type="protein sequence ID" value="KAJ4432367.1"/>
    <property type="molecule type" value="Genomic_DNA"/>
</dbReference>
<sequence>MLYFRVMAFTTLKFTGTIPHVLEDTPLINRQHIHFLHDGAPAHFSRTARRYLDRRFPDRWIGRGGPIGWPPRSPDLNPLNFYLWGHLKSLVYSSPVPDLESLRNRIVACSEDIRNTPGVWDRVHRSMRHRYESINAKLKQTLHEERICRHDKHVPPVAKHDTRRNLIIPRVQQEIVCSMLPYVIATSYRPLTAAEVAPYYSFSLTLATAKVISASPVCRNFVPQMFFYMPVNLLTSGLSANDDSGYNCSANDRFLWPSKVNLNICSSEKIDTFASAHISQHTGHWPREPLKLAIGISLLQSLADFDRTIPSLTSVPGNVEDKVNEKTANILSKNPSYYQEIQDILEEKLPKTNKFSLEQLTAFVQAPLTSCDVERSFSRYKAMLRDNRRRMTTENMSLLSCEL</sequence>